<dbReference type="AlphaFoldDB" id="G5QQU5"/>
<name>G5QQU5_SALRU</name>
<gene>
    <name evidence="1" type="ORF">LTSERUB_5483</name>
</gene>
<feature type="non-terminal residue" evidence="1">
    <location>
        <position position="1"/>
    </location>
</feature>
<protein>
    <submittedName>
        <fullName evidence="1">Uncharacterized protein</fullName>
    </submittedName>
</protein>
<evidence type="ECO:0000313" key="1">
    <source>
        <dbReference type="EMBL" id="EHC80366.1"/>
    </source>
</evidence>
<sequence>MIGGAILLLAVEKRAAGNSLSAGNAPPLGTVWGE</sequence>
<proteinExistence type="predicted"/>
<comment type="caution">
    <text evidence="1">The sequence shown here is derived from an EMBL/GenBank/DDBJ whole genome shotgun (WGS) entry which is preliminary data.</text>
</comment>
<dbReference type="EMBL" id="AFCT01001975">
    <property type="protein sequence ID" value="EHC80366.1"/>
    <property type="molecule type" value="Genomic_DNA"/>
</dbReference>
<reference evidence="1 2" key="1">
    <citation type="journal article" date="2011" name="BMC Genomics">
        <title>Genome sequencing reveals diversification of virulence factor content and possible host adaptation in distinct subpopulations of Salmonella enterica.</title>
        <authorList>
            <person name="den Bakker H.C."/>
            <person name="Moreno Switt A.I."/>
            <person name="Govoni G."/>
            <person name="Cummings C.A."/>
            <person name="Ranieri M.L."/>
            <person name="Degoricija L."/>
            <person name="Hoelzer K."/>
            <person name="Rodriguez-Rivera L.D."/>
            <person name="Brown S."/>
            <person name="Bolchacova E."/>
            <person name="Furtado M.R."/>
            <person name="Wiedmann M."/>
        </authorList>
    </citation>
    <scope>NUCLEOTIDE SEQUENCE [LARGE SCALE GENOMIC DNA]</scope>
    <source>
        <strain evidence="1 2">A4-653</strain>
    </source>
</reference>
<dbReference type="Proteomes" id="UP000004903">
    <property type="component" value="Unassembled WGS sequence"/>
</dbReference>
<accession>G5QQU5</accession>
<organism evidence="1 2">
    <name type="scientific">Salmonella enterica subsp. enterica serovar Rubislaw str. A4-653</name>
    <dbReference type="NCBI Taxonomy" id="913081"/>
    <lineage>
        <taxon>Bacteria</taxon>
        <taxon>Pseudomonadati</taxon>
        <taxon>Pseudomonadota</taxon>
        <taxon>Gammaproteobacteria</taxon>
        <taxon>Enterobacterales</taxon>
        <taxon>Enterobacteriaceae</taxon>
        <taxon>Salmonella</taxon>
    </lineage>
</organism>
<evidence type="ECO:0000313" key="2">
    <source>
        <dbReference type="Proteomes" id="UP000004903"/>
    </source>
</evidence>